<reference evidence="2 3" key="1">
    <citation type="submission" date="2019-06" db="EMBL/GenBank/DDBJ databases">
        <title>Draft genome of Streptomyces sedi sp. JCM16909.</title>
        <authorList>
            <person name="Klykleung N."/>
            <person name="Tanasupawat S."/>
            <person name="Kudo T."/>
            <person name="Yuki M."/>
            <person name="Ohkuma M."/>
        </authorList>
    </citation>
    <scope>NUCLEOTIDE SEQUENCE [LARGE SCALE GENOMIC DNA]</scope>
    <source>
        <strain evidence="2 3">JCM 16909</strain>
    </source>
</reference>
<protein>
    <recommendedName>
        <fullName evidence="1">Trypsin-co-occurring domain-containing protein</fullName>
    </recommendedName>
</protein>
<proteinExistence type="predicted"/>
<dbReference type="NCBIfam" id="NF041216">
    <property type="entry name" value="CU044_2847_fam"/>
    <property type="match status" value="1"/>
</dbReference>
<evidence type="ECO:0000259" key="1">
    <source>
        <dbReference type="Pfam" id="PF19493"/>
    </source>
</evidence>
<dbReference type="OrthoDB" id="4828173at2"/>
<name>A0A5C4UR71_9ACTN</name>
<feature type="domain" description="Trypsin-co-occurring" evidence="1">
    <location>
        <begin position="7"/>
        <end position="104"/>
    </location>
</feature>
<dbReference type="Pfam" id="PF19493">
    <property type="entry name" value="Trypco1"/>
    <property type="match status" value="1"/>
</dbReference>
<dbReference type="RefSeq" id="WP_139649326.1">
    <property type="nucleotide sequence ID" value="NZ_BAAAZS010000035.1"/>
</dbReference>
<gene>
    <name evidence="2" type="ORF">FH715_25325</name>
</gene>
<accession>A0A5C4UR71</accession>
<sequence>MASVGRIPLEGGGEVLFETVGESDAAGPVKAGRVGDAMRDLPRTLQEALAPVRELAGAVVTQLREAGPAEVEVEFGVDLSAQVGVVVSKGEATAHLRVRVLWQRGPGDGNGV</sequence>
<dbReference type="Proteomes" id="UP000311713">
    <property type="component" value="Unassembled WGS sequence"/>
</dbReference>
<keyword evidence="3" id="KW-1185">Reference proteome</keyword>
<dbReference type="EMBL" id="VDGT01000026">
    <property type="protein sequence ID" value="TNM25955.1"/>
    <property type="molecule type" value="Genomic_DNA"/>
</dbReference>
<organism evidence="2 3">
    <name type="scientific">Streptomyces sedi</name>
    <dbReference type="NCBI Taxonomy" id="555059"/>
    <lineage>
        <taxon>Bacteria</taxon>
        <taxon>Bacillati</taxon>
        <taxon>Actinomycetota</taxon>
        <taxon>Actinomycetes</taxon>
        <taxon>Kitasatosporales</taxon>
        <taxon>Streptomycetaceae</taxon>
        <taxon>Streptomyces</taxon>
    </lineage>
</organism>
<comment type="caution">
    <text evidence="2">The sequence shown here is derived from an EMBL/GenBank/DDBJ whole genome shotgun (WGS) entry which is preliminary data.</text>
</comment>
<dbReference type="AlphaFoldDB" id="A0A5C4UR71"/>
<evidence type="ECO:0000313" key="2">
    <source>
        <dbReference type="EMBL" id="TNM25955.1"/>
    </source>
</evidence>
<dbReference type="InterPro" id="IPR045794">
    <property type="entry name" value="Trypco1"/>
</dbReference>
<evidence type="ECO:0000313" key="3">
    <source>
        <dbReference type="Proteomes" id="UP000311713"/>
    </source>
</evidence>